<reference evidence="1" key="1">
    <citation type="submission" date="2023-03" db="EMBL/GenBank/DDBJ databases">
        <authorList>
            <person name="Pearce D."/>
        </authorList>
    </citation>
    <scope>NUCLEOTIDE SEQUENCE</scope>
    <source>
        <strain evidence="1">Mc</strain>
    </source>
</reference>
<organism evidence="1 2">
    <name type="scientific">Methylococcus capsulatus</name>
    <dbReference type="NCBI Taxonomy" id="414"/>
    <lineage>
        <taxon>Bacteria</taxon>
        <taxon>Pseudomonadati</taxon>
        <taxon>Pseudomonadota</taxon>
        <taxon>Gammaproteobacteria</taxon>
        <taxon>Methylococcales</taxon>
        <taxon>Methylococcaceae</taxon>
        <taxon>Methylococcus</taxon>
    </lineage>
</organism>
<accession>A0AA35XZG6</accession>
<sequence>MVSLRRLLLFHVDGQLVIDVVFGVGVLGIAAHRDRQIILGAALELELPHDRGEILRGGRVGAVVAEHGIRLSRDENLPLQQPAPEFRHPLEFARKPVHLRSQCLVAAVDGEGRDHVVVRGITAGVAFDADGDPDGVQPLALELAQVDQIPVGVHTPAVAAIVLVAGGGDGRIAPGHRLGLRDHRRVAVVVRRVEGLSGVQGGGGRAGLGVLLVEDQLGGILDAVARIDVAGQGVASGSGEAGGRHRSQQLAEGHRFLMQGMIGKYYPVLMDAICRPKAGRRNSGVSGGQVAPWVCEMTQLVRLITQLVGIAAGCHCPSTRDDETSRMKDGFPRMARLMLRSARRARSRRA</sequence>
<dbReference type="AlphaFoldDB" id="A0AA35XZG6"/>
<evidence type="ECO:0000313" key="2">
    <source>
        <dbReference type="Proteomes" id="UP001158598"/>
    </source>
</evidence>
<gene>
    <name evidence="1" type="ORF">MCNOR_0919</name>
</gene>
<proteinExistence type="predicted"/>
<evidence type="ECO:0000313" key="1">
    <source>
        <dbReference type="EMBL" id="CAI8765602.1"/>
    </source>
</evidence>
<dbReference type="EMBL" id="OX458332">
    <property type="protein sequence ID" value="CAI8765602.1"/>
    <property type="molecule type" value="Genomic_DNA"/>
</dbReference>
<name>A0AA35XZG6_METCP</name>
<protein>
    <submittedName>
        <fullName evidence="1">Uncharacterized protein</fullName>
    </submittedName>
</protein>
<dbReference type="Proteomes" id="UP001158598">
    <property type="component" value="Chromosome"/>
</dbReference>